<dbReference type="RefSeq" id="XP_006817608.1">
    <property type="nucleotide sequence ID" value="XM_006817545.1"/>
</dbReference>
<evidence type="ECO:0000313" key="3">
    <source>
        <dbReference type="Proteomes" id="UP000694865"/>
    </source>
</evidence>
<dbReference type="InterPro" id="IPR043472">
    <property type="entry name" value="Macro_dom-like"/>
</dbReference>
<proteinExistence type="predicted"/>
<feature type="domain" description="Macro" evidence="2">
    <location>
        <begin position="56"/>
        <end position="231"/>
    </location>
</feature>
<organism evidence="3 4">
    <name type="scientific">Saccoglossus kowalevskii</name>
    <name type="common">Acorn worm</name>
    <dbReference type="NCBI Taxonomy" id="10224"/>
    <lineage>
        <taxon>Eukaryota</taxon>
        <taxon>Metazoa</taxon>
        <taxon>Hemichordata</taxon>
        <taxon>Enteropneusta</taxon>
        <taxon>Harrimaniidae</taxon>
        <taxon>Saccoglossus</taxon>
    </lineage>
</organism>
<dbReference type="InterPro" id="IPR002589">
    <property type="entry name" value="Macro_dom"/>
</dbReference>
<dbReference type="Gene3D" id="3.40.220.10">
    <property type="entry name" value="Leucine Aminopeptidase, subunit E, domain 1"/>
    <property type="match status" value="1"/>
</dbReference>
<feature type="region of interest" description="Disordered" evidence="1">
    <location>
        <begin position="332"/>
        <end position="354"/>
    </location>
</feature>
<evidence type="ECO:0000313" key="4">
    <source>
        <dbReference type="RefSeq" id="XP_006817608.1"/>
    </source>
</evidence>
<dbReference type="SMART" id="SM00506">
    <property type="entry name" value="A1pp"/>
    <property type="match status" value="1"/>
</dbReference>
<protein>
    <submittedName>
        <fullName evidence="4">O-acetyl-ADP-ribose deacetylase MACROD1-like</fullName>
    </submittedName>
</protein>
<dbReference type="GeneID" id="102801714"/>
<accession>A0ABM0MC67</accession>
<name>A0ABM0MC67_SACKO</name>
<dbReference type="Pfam" id="PF01661">
    <property type="entry name" value="Macro"/>
    <property type="match status" value="1"/>
</dbReference>
<dbReference type="SUPFAM" id="SSF52949">
    <property type="entry name" value="Macro domain-like"/>
    <property type="match status" value="1"/>
</dbReference>
<dbReference type="PANTHER" id="PTHR11106">
    <property type="entry name" value="GANGLIOSIDE INDUCED DIFFERENTIATION ASSOCIATED PROTEIN 2-RELATED"/>
    <property type="match status" value="1"/>
</dbReference>
<gene>
    <name evidence="4" type="primary">LOC102801714</name>
</gene>
<keyword evidence="3" id="KW-1185">Reference proteome</keyword>
<feature type="region of interest" description="Disordered" evidence="1">
    <location>
        <begin position="245"/>
        <end position="295"/>
    </location>
</feature>
<dbReference type="Proteomes" id="UP000694865">
    <property type="component" value="Unplaced"/>
</dbReference>
<reference evidence="4" key="1">
    <citation type="submission" date="2025-08" db="UniProtKB">
        <authorList>
            <consortium name="RefSeq"/>
        </authorList>
    </citation>
    <scope>IDENTIFICATION</scope>
    <source>
        <tissue evidence="4">Testes</tissue>
    </source>
</reference>
<evidence type="ECO:0000259" key="2">
    <source>
        <dbReference type="PROSITE" id="PS51154"/>
    </source>
</evidence>
<dbReference type="PROSITE" id="PS51154">
    <property type="entry name" value="MACRO"/>
    <property type="match status" value="1"/>
</dbReference>
<evidence type="ECO:0000256" key="1">
    <source>
        <dbReference type="SAM" id="MobiDB-lite"/>
    </source>
</evidence>
<sequence length="354" mass="39597">MQYLFFKNRFLKMPIEEKRKLYACRNDYVTLDQVPTWTEYKNKHISRIERIVKKEKPLFCVNETLNEKVSIWRGDITTLEIDAIGNAANSSLMGGGGVDGCIHRSAGPTLKKECATFNGCKTGDAKITSGYKLPAKYVIHTVGPMGEDENKLESCYKTSLNILKKHSLRTLAMPCVSTGIYGYPNDKAGSVVLATVRNWLDVHGDSVDRIIFCLFLQEDVRIYESLLPLHFPSNDDSWFMTEEHDHLPGTKEDKSPKTKIPKRNEDESNMVTEEGALSGGSKDKQEGTLLDESSLDVKHEDVSLLAGGDLKTDKTDIQKEGTATKVIVEMENKAKVSEQNTETEDAHLSPSKTN</sequence>
<dbReference type="PANTHER" id="PTHR11106:SF27">
    <property type="entry name" value="MACRO DOMAIN-CONTAINING PROTEIN"/>
    <property type="match status" value="1"/>
</dbReference>
<dbReference type="CDD" id="cd02908">
    <property type="entry name" value="Macro_OAADPr_deacetylase"/>
    <property type="match status" value="1"/>
</dbReference>
<feature type="compositionally biased region" description="Basic and acidic residues" evidence="1">
    <location>
        <begin position="245"/>
        <end position="266"/>
    </location>
</feature>